<dbReference type="InterPro" id="IPR001841">
    <property type="entry name" value="Znf_RING"/>
</dbReference>
<evidence type="ECO:0000256" key="2">
    <source>
        <dbReference type="ARBA" id="ARBA00004477"/>
    </source>
</evidence>
<comment type="catalytic activity">
    <reaction evidence="1">
        <text>S-ubiquitinyl-[E2 ubiquitin-conjugating enzyme]-L-cysteine + [acceptor protein]-L-lysine = [E2 ubiquitin-conjugating enzyme]-L-cysteine + N(6)-ubiquitinyl-[acceptor protein]-L-lysine.</text>
        <dbReference type="EC" id="2.3.2.27"/>
    </reaction>
</comment>
<evidence type="ECO:0000256" key="6">
    <source>
        <dbReference type="ARBA" id="ARBA00022679"/>
    </source>
</evidence>
<evidence type="ECO:0000256" key="3">
    <source>
        <dbReference type="ARBA" id="ARBA00004906"/>
    </source>
</evidence>
<dbReference type="CDD" id="cd16479">
    <property type="entry name" value="RING-H2_synoviolin"/>
    <property type="match status" value="1"/>
</dbReference>
<keyword evidence="11" id="KW-0256">Endoplasmic reticulum</keyword>
<dbReference type="PROSITE" id="PS50089">
    <property type="entry name" value="ZF_RING_2"/>
    <property type="match status" value="1"/>
</dbReference>
<dbReference type="SUPFAM" id="SSF57850">
    <property type="entry name" value="RING/U-box"/>
    <property type="match status" value="1"/>
</dbReference>
<feature type="transmembrane region" description="Helical" evidence="17">
    <location>
        <begin position="281"/>
        <end position="302"/>
    </location>
</feature>
<evidence type="ECO:0000256" key="1">
    <source>
        <dbReference type="ARBA" id="ARBA00000900"/>
    </source>
</evidence>
<feature type="transmembrane region" description="Helical" evidence="17">
    <location>
        <begin position="173"/>
        <end position="194"/>
    </location>
</feature>
<evidence type="ECO:0000256" key="9">
    <source>
        <dbReference type="ARBA" id="ARBA00022771"/>
    </source>
</evidence>
<evidence type="ECO:0000256" key="7">
    <source>
        <dbReference type="ARBA" id="ARBA00022692"/>
    </source>
</evidence>
<dbReference type="OrthoDB" id="7759664at2759"/>
<evidence type="ECO:0000259" key="18">
    <source>
        <dbReference type="PROSITE" id="PS50089"/>
    </source>
</evidence>
<keyword evidence="9 15" id="KW-0863">Zinc-finger</keyword>
<keyword evidence="10" id="KW-0833">Ubl conjugation pathway</keyword>
<dbReference type="PANTHER" id="PTHR22763">
    <property type="entry name" value="RING ZINC FINGER PROTEIN"/>
    <property type="match status" value="1"/>
</dbReference>
<dbReference type="GO" id="GO:0016567">
    <property type="term" value="P:protein ubiquitination"/>
    <property type="evidence" value="ECO:0007669"/>
    <property type="project" value="UniProtKB-UniPathway"/>
</dbReference>
<keyword evidence="20" id="KW-1185">Reference proteome</keyword>
<protein>
    <recommendedName>
        <fullName evidence="5">RING-type E3 ubiquitin transferase</fullName>
        <ecNumber evidence="5">2.3.2.27</ecNumber>
    </recommendedName>
</protein>
<dbReference type="EMBL" id="ML977149">
    <property type="protein sequence ID" value="KAF1988189.1"/>
    <property type="molecule type" value="Genomic_DNA"/>
</dbReference>
<dbReference type="Gene3D" id="3.30.40.10">
    <property type="entry name" value="Zinc/RING finger domain, C3HC4 (zinc finger)"/>
    <property type="match status" value="1"/>
</dbReference>
<evidence type="ECO:0000313" key="19">
    <source>
        <dbReference type="EMBL" id="KAF1988189.1"/>
    </source>
</evidence>
<feature type="transmembrane region" description="Helical" evidence="17">
    <location>
        <begin position="42"/>
        <end position="59"/>
    </location>
</feature>
<dbReference type="GO" id="GO:0061630">
    <property type="term" value="F:ubiquitin protein ligase activity"/>
    <property type="evidence" value="ECO:0007669"/>
    <property type="project" value="UniProtKB-EC"/>
</dbReference>
<evidence type="ECO:0000256" key="11">
    <source>
        <dbReference type="ARBA" id="ARBA00022824"/>
    </source>
</evidence>
<evidence type="ECO:0000256" key="10">
    <source>
        <dbReference type="ARBA" id="ARBA00022786"/>
    </source>
</evidence>
<proteinExistence type="inferred from homology"/>
<dbReference type="GO" id="GO:0043161">
    <property type="term" value="P:proteasome-mediated ubiquitin-dependent protein catabolic process"/>
    <property type="evidence" value="ECO:0007669"/>
    <property type="project" value="TreeGrafter"/>
</dbReference>
<evidence type="ECO:0000256" key="5">
    <source>
        <dbReference type="ARBA" id="ARBA00012483"/>
    </source>
</evidence>
<dbReference type="Proteomes" id="UP000800041">
    <property type="component" value="Unassembled WGS sequence"/>
</dbReference>
<dbReference type="Pfam" id="PF12678">
    <property type="entry name" value="zf-rbx1"/>
    <property type="match status" value="1"/>
</dbReference>
<dbReference type="Pfam" id="PF25563">
    <property type="entry name" value="TPR_SYVN1_N"/>
    <property type="match status" value="1"/>
</dbReference>
<evidence type="ECO:0000256" key="4">
    <source>
        <dbReference type="ARBA" id="ARBA00010089"/>
    </source>
</evidence>
<evidence type="ECO:0000256" key="14">
    <source>
        <dbReference type="ARBA" id="ARBA00023136"/>
    </source>
</evidence>
<keyword evidence="7 17" id="KW-0812">Transmembrane</keyword>
<dbReference type="SMART" id="SM00184">
    <property type="entry name" value="RING"/>
    <property type="match status" value="1"/>
</dbReference>
<feature type="region of interest" description="Disordered" evidence="16">
    <location>
        <begin position="414"/>
        <end position="454"/>
    </location>
</feature>
<evidence type="ECO:0000256" key="15">
    <source>
        <dbReference type="PROSITE-ProRule" id="PRU00175"/>
    </source>
</evidence>
<dbReference type="GO" id="GO:0008270">
    <property type="term" value="F:zinc ion binding"/>
    <property type="evidence" value="ECO:0007669"/>
    <property type="project" value="UniProtKB-KW"/>
</dbReference>
<gene>
    <name evidence="19" type="ORF">K402DRAFT_452914</name>
</gene>
<feature type="compositionally biased region" description="Polar residues" evidence="16">
    <location>
        <begin position="670"/>
        <end position="685"/>
    </location>
</feature>
<accession>A0A6G1H5A8</accession>
<comment type="similarity">
    <text evidence="4">Belongs to the HRD1 family.</text>
</comment>
<keyword evidence="14 17" id="KW-0472">Membrane</keyword>
<dbReference type="PANTHER" id="PTHR22763:SF184">
    <property type="entry name" value="E3 UBIQUITIN-PROTEIN LIGASE SYNOVIOLIN"/>
    <property type="match status" value="1"/>
</dbReference>
<feature type="transmembrane region" description="Helical" evidence="17">
    <location>
        <begin position="142"/>
        <end position="167"/>
    </location>
</feature>
<evidence type="ECO:0000256" key="12">
    <source>
        <dbReference type="ARBA" id="ARBA00022833"/>
    </source>
</evidence>
<evidence type="ECO:0000256" key="16">
    <source>
        <dbReference type="SAM" id="MobiDB-lite"/>
    </source>
</evidence>
<name>A0A6G1H5A8_9PEZI</name>
<feature type="region of interest" description="Disordered" evidence="16">
    <location>
        <begin position="641"/>
        <end position="845"/>
    </location>
</feature>
<dbReference type="InterPro" id="IPR013083">
    <property type="entry name" value="Znf_RING/FYVE/PHD"/>
</dbReference>
<evidence type="ECO:0000313" key="20">
    <source>
        <dbReference type="Proteomes" id="UP000800041"/>
    </source>
</evidence>
<comment type="pathway">
    <text evidence="3">Protein modification; protein ubiquitination.</text>
</comment>
<sequence>MPKMRFAAYAAVSTLLATGVVVKAFRERPNFYSACVQLSQDNTSLGILINLSLLALFSFMRGMQRIFYGPLRPIEREQLYEKAWFTITETCLAMTVFRDEIGGWFLVMFVSLLVGKVWDWIGEGRVEFLEQQPPANPRMAHLRLASSLILSVLFDTFLLHFSVISVLEEAKPGMMVMFGFEFAVMTLTSFSHLLRYIIAARDAWITYSQTQATLATRRAEARTAREEAIARAEAARASGSDEEVVIPPEEDIDEQEIDVPGWEEKGRWVFALDLMTDFTKLLVYIGFFAVLMVFHGLPIHIIRDLYITMRSFLRRIHDFVQYRNATKDMHTRYPDATTEELATDNTCIICREEMTAWREPQAGANPATPQEERLRPKKLPCGHILHFSCLRSWLERQQACPTCRRPVLGEAVNRTRPGQAGNAPAANGANQPAPAGGDAPAQPRQDLPRVERRRQPAERALHIGPWRITFGFQRGQQQPPTYEVIQNIQANQRAITGQPALGGPPPIHSALAQLQLLQMERQLNHEIDQLTLTQTQLAYVRALQAELARLRALQSPSHPHVATYSDPALNAPTASGLLPPSARLLGARTPPPPGVGNFGAPPNLASPGILANDHAQQPLEASNSALPEGMTLPEGWSIIPLNRIGDGTSSSPNTIPGPPPAVPGAAGSMPTINLPTPTFQFSIPSGQPPVPQASAVPNADMPSSLGATQSPTTSNPPSSSQPTVDSSSTATSAPVMPSSPLPGPLSPQPRTAGQASILSQAASSPAPTEPSVPAAGVDSTLLAPGGDWNFAAAPASDEAATKTTDAAPGIAQASETAGEAANGMSEVARGKARAATVEEAEDPDA</sequence>
<evidence type="ECO:0000256" key="8">
    <source>
        <dbReference type="ARBA" id="ARBA00022723"/>
    </source>
</evidence>
<reference evidence="19" key="1">
    <citation type="journal article" date="2020" name="Stud. Mycol.">
        <title>101 Dothideomycetes genomes: a test case for predicting lifestyles and emergence of pathogens.</title>
        <authorList>
            <person name="Haridas S."/>
            <person name="Albert R."/>
            <person name="Binder M."/>
            <person name="Bloem J."/>
            <person name="Labutti K."/>
            <person name="Salamov A."/>
            <person name="Andreopoulos B."/>
            <person name="Baker S."/>
            <person name="Barry K."/>
            <person name="Bills G."/>
            <person name="Bluhm B."/>
            <person name="Cannon C."/>
            <person name="Castanera R."/>
            <person name="Culley D."/>
            <person name="Daum C."/>
            <person name="Ezra D."/>
            <person name="Gonzalez J."/>
            <person name="Henrissat B."/>
            <person name="Kuo A."/>
            <person name="Liang C."/>
            <person name="Lipzen A."/>
            <person name="Lutzoni F."/>
            <person name="Magnuson J."/>
            <person name="Mondo S."/>
            <person name="Nolan M."/>
            <person name="Ohm R."/>
            <person name="Pangilinan J."/>
            <person name="Park H.-J."/>
            <person name="Ramirez L."/>
            <person name="Alfaro M."/>
            <person name="Sun H."/>
            <person name="Tritt A."/>
            <person name="Yoshinaga Y."/>
            <person name="Zwiers L.-H."/>
            <person name="Turgeon B."/>
            <person name="Goodwin S."/>
            <person name="Spatafora J."/>
            <person name="Crous P."/>
            <person name="Grigoriev I."/>
        </authorList>
    </citation>
    <scope>NUCLEOTIDE SEQUENCE</scope>
    <source>
        <strain evidence="19">CBS 113979</strain>
    </source>
</reference>
<dbReference type="InterPro" id="IPR058051">
    <property type="entry name" value="Znf_RING_synoviolin"/>
</dbReference>
<feature type="compositionally biased region" description="Polar residues" evidence="16">
    <location>
        <begin position="751"/>
        <end position="766"/>
    </location>
</feature>
<dbReference type="UniPathway" id="UPA00143"/>
<keyword evidence="12" id="KW-0862">Zinc</keyword>
<keyword evidence="8" id="KW-0479">Metal-binding</keyword>
<dbReference type="InterPro" id="IPR057992">
    <property type="entry name" value="TPR_SYVN1_N"/>
</dbReference>
<evidence type="ECO:0000256" key="13">
    <source>
        <dbReference type="ARBA" id="ARBA00022989"/>
    </source>
</evidence>
<dbReference type="GO" id="GO:0036503">
    <property type="term" value="P:ERAD pathway"/>
    <property type="evidence" value="ECO:0007669"/>
    <property type="project" value="TreeGrafter"/>
</dbReference>
<feature type="compositionally biased region" description="Low complexity" evidence="16">
    <location>
        <begin position="417"/>
        <end position="443"/>
    </location>
</feature>
<organism evidence="19 20">
    <name type="scientific">Aulographum hederae CBS 113979</name>
    <dbReference type="NCBI Taxonomy" id="1176131"/>
    <lineage>
        <taxon>Eukaryota</taxon>
        <taxon>Fungi</taxon>
        <taxon>Dikarya</taxon>
        <taxon>Ascomycota</taxon>
        <taxon>Pezizomycotina</taxon>
        <taxon>Dothideomycetes</taxon>
        <taxon>Pleosporomycetidae</taxon>
        <taxon>Aulographales</taxon>
        <taxon>Aulographaceae</taxon>
    </lineage>
</organism>
<comment type="subcellular location">
    <subcellularLocation>
        <location evidence="2">Endoplasmic reticulum membrane</location>
        <topology evidence="2">Multi-pass membrane protein</topology>
    </subcellularLocation>
</comment>
<dbReference type="GO" id="GO:0005789">
    <property type="term" value="C:endoplasmic reticulum membrane"/>
    <property type="evidence" value="ECO:0007669"/>
    <property type="project" value="UniProtKB-SubCell"/>
</dbReference>
<dbReference type="EC" id="2.3.2.27" evidence="5"/>
<feature type="compositionally biased region" description="Low complexity" evidence="16">
    <location>
        <begin position="708"/>
        <end position="728"/>
    </location>
</feature>
<keyword evidence="6" id="KW-0808">Transferase</keyword>
<dbReference type="AlphaFoldDB" id="A0A6G1H5A8"/>
<dbReference type="InterPro" id="IPR050731">
    <property type="entry name" value="HRD1_E3_ubiq-ligases"/>
</dbReference>
<feature type="domain" description="RING-type" evidence="18">
    <location>
        <begin position="347"/>
        <end position="404"/>
    </location>
</feature>
<evidence type="ECO:0000256" key="17">
    <source>
        <dbReference type="SAM" id="Phobius"/>
    </source>
</evidence>
<keyword evidence="13 17" id="KW-1133">Transmembrane helix</keyword>
<feature type="compositionally biased region" description="Pro residues" evidence="16">
    <location>
        <begin position="737"/>
        <end position="747"/>
    </location>
</feature>
<dbReference type="InterPro" id="IPR024766">
    <property type="entry name" value="Znf_RING_H2"/>
</dbReference>